<dbReference type="InterPro" id="IPR050300">
    <property type="entry name" value="GDXG_lipolytic_enzyme"/>
</dbReference>
<dbReference type="EMBL" id="HBFC01001947">
    <property type="protein sequence ID" value="CAD8698328.1"/>
    <property type="molecule type" value="Transcribed_RNA"/>
</dbReference>
<dbReference type="Gene3D" id="3.40.50.1820">
    <property type="entry name" value="alpha/beta hydrolase"/>
    <property type="match status" value="1"/>
</dbReference>
<evidence type="ECO:0000256" key="2">
    <source>
        <dbReference type="SAM" id="MobiDB-lite"/>
    </source>
</evidence>
<dbReference type="InterPro" id="IPR029058">
    <property type="entry name" value="AB_hydrolase_fold"/>
</dbReference>
<dbReference type="PANTHER" id="PTHR48081">
    <property type="entry name" value="AB HYDROLASE SUPERFAMILY PROTEIN C4A8.06C"/>
    <property type="match status" value="1"/>
</dbReference>
<protein>
    <recommendedName>
        <fullName evidence="3">Alpha/beta hydrolase fold-3 domain-containing protein</fullName>
    </recommendedName>
</protein>
<dbReference type="GO" id="GO:0016787">
    <property type="term" value="F:hydrolase activity"/>
    <property type="evidence" value="ECO:0007669"/>
    <property type="project" value="UniProtKB-KW"/>
</dbReference>
<dbReference type="Pfam" id="PF07859">
    <property type="entry name" value="Abhydrolase_3"/>
    <property type="match status" value="1"/>
</dbReference>
<name>A0A7S0S7U5_9CHLO</name>
<dbReference type="InterPro" id="IPR013094">
    <property type="entry name" value="AB_hydrolase_3"/>
</dbReference>
<evidence type="ECO:0000259" key="3">
    <source>
        <dbReference type="Pfam" id="PF07859"/>
    </source>
</evidence>
<feature type="region of interest" description="Disordered" evidence="2">
    <location>
        <begin position="115"/>
        <end position="143"/>
    </location>
</feature>
<evidence type="ECO:0000256" key="1">
    <source>
        <dbReference type="ARBA" id="ARBA00022801"/>
    </source>
</evidence>
<dbReference type="PANTHER" id="PTHR48081:SF8">
    <property type="entry name" value="ALPHA_BETA HYDROLASE FOLD-3 DOMAIN-CONTAINING PROTEIN-RELATED"/>
    <property type="match status" value="1"/>
</dbReference>
<reference evidence="4" key="1">
    <citation type="submission" date="2021-01" db="EMBL/GenBank/DDBJ databases">
        <authorList>
            <person name="Corre E."/>
            <person name="Pelletier E."/>
            <person name="Niang G."/>
            <person name="Scheremetjew M."/>
            <person name="Finn R."/>
            <person name="Kale V."/>
            <person name="Holt S."/>
            <person name="Cochrane G."/>
            <person name="Meng A."/>
            <person name="Brown T."/>
            <person name="Cohen L."/>
        </authorList>
    </citation>
    <scope>NUCLEOTIDE SEQUENCE</scope>
    <source>
        <strain evidence="4">SL-175</strain>
    </source>
</reference>
<proteinExistence type="predicted"/>
<feature type="compositionally biased region" description="Basic residues" evidence="2">
    <location>
        <begin position="122"/>
        <end position="136"/>
    </location>
</feature>
<dbReference type="AlphaFoldDB" id="A0A7S0S7U5"/>
<feature type="domain" description="Alpha/beta hydrolase fold-3" evidence="3">
    <location>
        <begin position="169"/>
        <end position="245"/>
    </location>
</feature>
<gene>
    <name evidence="4" type="ORF">MANT1106_LOCUS1009</name>
</gene>
<accession>A0A7S0S7U5</accession>
<dbReference type="SUPFAM" id="SSF53474">
    <property type="entry name" value="alpha/beta-Hydrolases"/>
    <property type="match status" value="1"/>
</dbReference>
<evidence type="ECO:0000313" key="4">
    <source>
        <dbReference type="EMBL" id="CAD8698328.1"/>
    </source>
</evidence>
<keyword evidence="1" id="KW-0378">Hydrolase</keyword>
<organism evidence="4">
    <name type="scientific">Mantoniella antarctica</name>
    <dbReference type="NCBI Taxonomy" id="81844"/>
    <lineage>
        <taxon>Eukaryota</taxon>
        <taxon>Viridiplantae</taxon>
        <taxon>Chlorophyta</taxon>
        <taxon>Mamiellophyceae</taxon>
        <taxon>Mamiellales</taxon>
        <taxon>Mamiellaceae</taxon>
        <taxon>Mantoniella</taxon>
    </lineage>
</organism>
<sequence>MELEAAMRTFSPSALMRAVDASPADATFDRASCRELLDCTAAAAGPSVNCDRCRAAMSGIFPTSASTVTKQQLLAALCSWPIEAFDGTSGTRAEARAVNDAAEATAAGTPHFYELDPEQTRANRRKTYAHSPRRRDMRVGGGGGSKEVSFAMWTPSSEKWAAGPRGVYLLFHGGGWVFGDAAGQNDTRLDAMCDELGLVVLVPDYRKAPEHPFPAALEDCEAAAAWVETNVAAEFCTENLIIGGDCRPAPRILHLSPRTLNPTKPYTLNCTLNPIH</sequence>